<protein>
    <recommendedName>
        <fullName evidence="3">Ava_C0101 and related proteins</fullName>
    </recommendedName>
</protein>
<accession>A0A0P7B015</accession>
<dbReference type="STRING" id="1300341.I595_2482"/>
<sequence>MSNQNIFPSFPLENWSATKETLHRYLQIVGKLRLSLMPKDNHWWHITLYVTSNGISTDAIPNGDFTFEVAFDFIDHKLIVSTSKGDRRSFELKDGLSVADFYKNLTNILNDLSIDFDILAKPYDLSDSIPFDQCTMHDSYDAAAVHKAWQILVQVDMVLKEFSGRSYSKTCPVHIYWHHLDLVVTRFSGKKAPDMGDVSQVEKEAYSHEVISFGFWFGDDTIKEPAFYSYTYPSPDGIDKEPLQPKAAKWQDSNGSPMALLLYKDILSSDNPTQDIMDFLESSYQAGAKLAGWDIEALTVKTD</sequence>
<evidence type="ECO:0000313" key="2">
    <source>
        <dbReference type="Proteomes" id="UP000050280"/>
    </source>
</evidence>
<evidence type="ECO:0008006" key="3">
    <source>
        <dbReference type="Google" id="ProtNLM"/>
    </source>
</evidence>
<dbReference type="OrthoDB" id="9800945at2"/>
<dbReference type="RefSeq" id="WP_054559544.1">
    <property type="nucleotide sequence ID" value="NZ_LDJX01000005.1"/>
</dbReference>
<dbReference type="InterPro" id="IPR046038">
    <property type="entry name" value="DUF5996"/>
</dbReference>
<name>A0A0P7B015_9FLAO</name>
<comment type="caution">
    <text evidence="1">The sequence shown here is derived from an EMBL/GenBank/DDBJ whole genome shotgun (WGS) entry which is preliminary data.</text>
</comment>
<keyword evidence="2" id="KW-1185">Reference proteome</keyword>
<reference evidence="1 2" key="1">
    <citation type="submission" date="2015-09" db="EMBL/GenBank/DDBJ databases">
        <title>Genome sequence of the marine flavobacterium Croceitalea dokdonensis DOKDO 023 that contains proton- and sodium-pumping rhodopsins.</title>
        <authorList>
            <person name="Kwon S.-K."/>
            <person name="Lee H.K."/>
            <person name="Kwak M.-J."/>
            <person name="Kim J.F."/>
        </authorList>
    </citation>
    <scope>NUCLEOTIDE SEQUENCE [LARGE SCALE GENOMIC DNA]</scope>
    <source>
        <strain evidence="1 2">DOKDO 023</strain>
    </source>
</reference>
<proteinExistence type="predicted"/>
<dbReference type="EMBL" id="LDJX01000005">
    <property type="protein sequence ID" value="KPM31217.1"/>
    <property type="molecule type" value="Genomic_DNA"/>
</dbReference>
<organism evidence="1 2">
    <name type="scientific">Croceitalea dokdonensis DOKDO 023</name>
    <dbReference type="NCBI Taxonomy" id="1300341"/>
    <lineage>
        <taxon>Bacteria</taxon>
        <taxon>Pseudomonadati</taxon>
        <taxon>Bacteroidota</taxon>
        <taxon>Flavobacteriia</taxon>
        <taxon>Flavobacteriales</taxon>
        <taxon>Flavobacteriaceae</taxon>
        <taxon>Croceitalea</taxon>
    </lineage>
</organism>
<dbReference type="Proteomes" id="UP000050280">
    <property type="component" value="Unassembled WGS sequence"/>
</dbReference>
<dbReference type="PATRIC" id="fig|1300341.3.peg.2647"/>
<evidence type="ECO:0000313" key="1">
    <source>
        <dbReference type="EMBL" id="KPM31217.1"/>
    </source>
</evidence>
<dbReference type="AlphaFoldDB" id="A0A0P7B015"/>
<dbReference type="Pfam" id="PF19459">
    <property type="entry name" value="DUF5996"/>
    <property type="match status" value="1"/>
</dbReference>
<gene>
    <name evidence="1" type="ORF">I595_2482</name>
</gene>